<evidence type="ECO:0000313" key="2">
    <source>
        <dbReference type="Proteomes" id="UP000236311"/>
    </source>
</evidence>
<dbReference type="RefSeq" id="WP_146040080.1">
    <property type="nucleotide sequence ID" value="NZ_JANJZD010000001.1"/>
</dbReference>
<dbReference type="OrthoDB" id="2627934at2"/>
<accession>A0A2K4ZJ17</accession>
<dbReference type="InterPro" id="IPR046349">
    <property type="entry name" value="C1-like_sf"/>
</dbReference>
<keyword evidence="2" id="KW-1185">Reference proteome</keyword>
<evidence type="ECO:0000313" key="1">
    <source>
        <dbReference type="EMBL" id="SOY30483.1"/>
    </source>
</evidence>
<name>A0A2K4ZJ17_9FIRM</name>
<reference evidence="1 2" key="1">
    <citation type="submission" date="2018-01" db="EMBL/GenBank/DDBJ databases">
        <authorList>
            <person name="Gaut B.S."/>
            <person name="Morton B.R."/>
            <person name="Clegg M.T."/>
            <person name="Duvall M.R."/>
        </authorList>
    </citation>
    <scope>NUCLEOTIDE SEQUENCE [LARGE SCALE GENOMIC DNA]</scope>
    <source>
        <strain evidence="1">GP69</strain>
    </source>
</reference>
<dbReference type="SUPFAM" id="SSF57889">
    <property type="entry name" value="Cysteine-rich domain"/>
    <property type="match status" value="1"/>
</dbReference>
<protein>
    <recommendedName>
        <fullName evidence="3">Flagellar operon protein</fullName>
    </recommendedName>
</protein>
<evidence type="ECO:0008006" key="3">
    <source>
        <dbReference type="Google" id="ProtNLM"/>
    </source>
</evidence>
<gene>
    <name evidence="1" type="ORF">AMURIS_03213</name>
</gene>
<dbReference type="AlphaFoldDB" id="A0A2K4ZJ17"/>
<proteinExistence type="predicted"/>
<sequence length="150" mass="17006">MGNLGALDMYNIPRVCKECGGVMVFKGVGEYRCEDCGAVDYDDYGKVRGYIEEHKGATAAQIENAVGVSQRTVRRLLKDGRLEIAEGSNVYLRCELCGKEIRSGQYCPECEIKVHRNLEAKQRELMNKNARGFGFEQKGEEGQKRFRREE</sequence>
<organism evidence="1 2">
    <name type="scientific">Acetatifactor muris</name>
    <dbReference type="NCBI Taxonomy" id="879566"/>
    <lineage>
        <taxon>Bacteria</taxon>
        <taxon>Bacillati</taxon>
        <taxon>Bacillota</taxon>
        <taxon>Clostridia</taxon>
        <taxon>Lachnospirales</taxon>
        <taxon>Lachnospiraceae</taxon>
        <taxon>Acetatifactor</taxon>
    </lineage>
</organism>
<dbReference type="Proteomes" id="UP000236311">
    <property type="component" value="Unassembled WGS sequence"/>
</dbReference>
<dbReference type="EMBL" id="OFSM01000016">
    <property type="protein sequence ID" value="SOY30483.1"/>
    <property type="molecule type" value="Genomic_DNA"/>
</dbReference>